<dbReference type="Gene3D" id="1.10.3720.10">
    <property type="entry name" value="MetI-like"/>
    <property type="match status" value="1"/>
</dbReference>
<evidence type="ECO:0000256" key="9">
    <source>
        <dbReference type="ARBA" id="ARBA00023136"/>
    </source>
</evidence>
<sequence length="370" mass="39334">MTSTLQKPAQNQSAPEMINPLTHGRLPKWGPYAILVGGFALSAAITLLLAAGGGEFNWTGFAVLGAIFYIAGQWVIARIIEGSRQATNRFVTSLVTAAFVLALVPLLSLLFTLVANGVARFDPTFFSSSMVGVVTEGGGGIHAIVGTLLITLVATLISVPIGLFTSIYLVEYGKGRLSRAINFFVDVMTGVPSIVAGLFAYTMIMLILQTLGIPLTNVRTGLAGSIALTVLMIPTVVRSSEEMIRLVPNELREASYALGVPKWLTISKVVLPTALAGITTGVMLAISRVIGESAPLLIAAGFNIYMNYNMTQGAMMSLPVFVYRSYTQQVGAGAENMLNLAWTGALVLLIIVMLLNLLARMITKFFAPKG</sequence>
<keyword evidence="6" id="KW-0592">Phosphate transport</keyword>
<keyword evidence="8 10" id="KW-1133">Transmembrane helix</keyword>
<comment type="subcellular location">
    <subcellularLocation>
        <location evidence="2 10">Cell membrane</location>
        <topology evidence="2 10">Multi-pass membrane protein</topology>
    </subcellularLocation>
</comment>
<dbReference type="AlphaFoldDB" id="A0A7J5B704"/>
<dbReference type="PROSITE" id="PS50928">
    <property type="entry name" value="ABC_TM1"/>
    <property type="match status" value="1"/>
</dbReference>
<dbReference type="InterPro" id="IPR000515">
    <property type="entry name" value="MetI-like"/>
</dbReference>
<evidence type="ECO:0000313" key="12">
    <source>
        <dbReference type="EMBL" id="KAB1639441.1"/>
    </source>
</evidence>
<feature type="transmembrane region" description="Helical" evidence="10">
    <location>
        <begin position="220"/>
        <end position="237"/>
    </location>
</feature>
<comment type="function">
    <text evidence="1">Part of the binding-protein-dependent transport system for phosphate; probably responsible for the translocation of the substrate across the membrane.</text>
</comment>
<name>A0A7J5B704_9MICO</name>
<feature type="transmembrane region" description="Helical" evidence="10">
    <location>
        <begin position="58"/>
        <end position="80"/>
    </location>
</feature>
<dbReference type="OrthoDB" id="9775069at2"/>
<dbReference type="Pfam" id="PF00528">
    <property type="entry name" value="BPD_transp_1"/>
    <property type="match status" value="1"/>
</dbReference>
<evidence type="ECO:0000256" key="1">
    <source>
        <dbReference type="ARBA" id="ARBA00003510"/>
    </source>
</evidence>
<dbReference type="InterPro" id="IPR035906">
    <property type="entry name" value="MetI-like_sf"/>
</dbReference>
<feature type="transmembrane region" description="Helical" evidence="10">
    <location>
        <begin position="92"/>
        <end position="119"/>
    </location>
</feature>
<evidence type="ECO:0000256" key="10">
    <source>
        <dbReference type="RuleBase" id="RU363043"/>
    </source>
</evidence>
<dbReference type="SUPFAM" id="SSF161098">
    <property type="entry name" value="MetI-like"/>
    <property type="match status" value="1"/>
</dbReference>
<evidence type="ECO:0000256" key="7">
    <source>
        <dbReference type="ARBA" id="ARBA00022692"/>
    </source>
</evidence>
<dbReference type="GO" id="GO:0035435">
    <property type="term" value="P:phosphate ion transmembrane transport"/>
    <property type="evidence" value="ECO:0007669"/>
    <property type="project" value="InterPro"/>
</dbReference>
<gene>
    <name evidence="12" type="primary">pstA</name>
    <name evidence="12" type="ORF">F8O03_03650</name>
</gene>
<dbReference type="InterPro" id="IPR005672">
    <property type="entry name" value="Phosphate_PstA"/>
</dbReference>
<keyword evidence="4" id="KW-0813">Transport</keyword>
<keyword evidence="5 10" id="KW-1003">Cell membrane</keyword>
<comment type="caution">
    <text evidence="12">The sequence shown here is derived from an EMBL/GenBank/DDBJ whole genome shotgun (WGS) entry which is preliminary data.</text>
</comment>
<evidence type="ECO:0000256" key="8">
    <source>
        <dbReference type="ARBA" id="ARBA00022989"/>
    </source>
</evidence>
<dbReference type="RefSeq" id="WP_104253907.1">
    <property type="nucleotide sequence ID" value="NZ_CANKVH010000007.1"/>
</dbReference>
<comment type="similarity">
    <text evidence="3 10">Belongs to the binding-protein-dependent transport system permease family. CysTW subfamily.</text>
</comment>
<dbReference type="EMBL" id="WBJX01000001">
    <property type="protein sequence ID" value="KAB1639441.1"/>
    <property type="molecule type" value="Genomic_DNA"/>
</dbReference>
<evidence type="ECO:0000256" key="2">
    <source>
        <dbReference type="ARBA" id="ARBA00004651"/>
    </source>
</evidence>
<evidence type="ECO:0000256" key="3">
    <source>
        <dbReference type="ARBA" id="ARBA00007069"/>
    </source>
</evidence>
<dbReference type="NCBIfam" id="TIGR00974">
    <property type="entry name" value="3a0107s02c"/>
    <property type="match status" value="1"/>
</dbReference>
<dbReference type="InterPro" id="IPR051408">
    <property type="entry name" value="Phosphate_transprt_permease"/>
</dbReference>
<keyword evidence="7 10" id="KW-0812">Transmembrane</keyword>
<feature type="transmembrane region" description="Helical" evidence="10">
    <location>
        <begin position="340"/>
        <end position="359"/>
    </location>
</feature>
<proteinExistence type="inferred from homology"/>
<dbReference type="CDD" id="cd06261">
    <property type="entry name" value="TM_PBP2"/>
    <property type="match status" value="1"/>
</dbReference>
<feature type="domain" description="ABC transmembrane type-1" evidence="11">
    <location>
        <begin position="144"/>
        <end position="359"/>
    </location>
</feature>
<evidence type="ECO:0000259" key="11">
    <source>
        <dbReference type="PROSITE" id="PS50928"/>
    </source>
</evidence>
<dbReference type="GO" id="GO:0005886">
    <property type="term" value="C:plasma membrane"/>
    <property type="evidence" value="ECO:0007669"/>
    <property type="project" value="UniProtKB-SubCell"/>
</dbReference>
<accession>A0A7J5B704</accession>
<dbReference type="PANTHER" id="PTHR42922">
    <property type="entry name" value="PHOSPHATE TRANSPORT SYSTEM PERMEASE PROTEIN PSTA"/>
    <property type="match status" value="1"/>
</dbReference>
<dbReference type="Proteomes" id="UP000490386">
    <property type="component" value="Unassembled WGS sequence"/>
</dbReference>
<keyword evidence="9 10" id="KW-0472">Membrane</keyword>
<protein>
    <recommendedName>
        <fullName evidence="10">Phosphate transport system permease protein PstA</fullName>
    </recommendedName>
</protein>
<dbReference type="GO" id="GO:0005315">
    <property type="term" value="F:phosphate transmembrane transporter activity"/>
    <property type="evidence" value="ECO:0007669"/>
    <property type="project" value="InterPro"/>
</dbReference>
<keyword evidence="13" id="KW-1185">Reference proteome</keyword>
<evidence type="ECO:0000256" key="5">
    <source>
        <dbReference type="ARBA" id="ARBA00022475"/>
    </source>
</evidence>
<feature type="transmembrane region" description="Helical" evidence="10">
    <location>
        <begin position="181"/>
        <end position="208"/>
    </location>
</feature>
<feature type="transmembrane region" description="Helical" evidence="10">
    <location>
        <begin position="139"/>
        <end position="169"/>
    </location>
</feature>
<evidence type="ECO:0000313" key="13">
    <source>
        <dbReference type="Proteomes" id="UP000490386"/>
    </source>
</evidence>
<reference evidence="12 13" key="1">
    <citation type="submission" date="2019-09" db="EMBL/GenBank/DDBJ databases">
        <title>Phylogeny of genus Pseudoclavibacter and closely related genus.</title>
        <authorList>
            <person name="Li Y."/>
        </authorList>
    </citation>
    <scope>NUCLEOTIDE SEQUENCE [LARGE SCALE GENOMIC DNA]</scope>
    <source>
        <strain evidence="12 13">THG-MD12</strain>
    </source>
</reference>
<evidence type="ECO:0000256" key="4">
    <source>
        <dbReference type="ARBA" id="ARBA00022448"/>
    </source>
</evidence>
<dbReference type="PANTHER" id="PTHR42922:SF1">
    <property type="entry name" value="PHOSPHATE TRANSPORT SYSTEM PERMEASE PROTEIN PSTA"/>
    <property type="match status" value="1"/>
</dbReference>
<feature type="transmembrane region" description="Helical" evidence="10">
    <location>
        <begin position="32"/>
        <end position="52"/>
    </location>
</feature>
<organism evidence="12 13">
    <name type="scientific">Pseudoclavibacter terrae</name>
    <dbReference type="NCBI Taxonomy" id="1530195"/>
    <lineage>
        <taxon>Bacteria</taxon>
        <taxon>Bacillati</taxon>
        <taxon>Actinomycetota</taxon>
        <taxon>Actinomycetes</taxon>
        <taxon>Micrococcales</taxon>
        <taxon>Microbacteriaceae</taxon>
        <taxon>Pseudoclavibacter</taxon>
    </lineage>
</organism>
<evidence type="ECO:0000256" key="6">
    <source>
        <dbReference type="ARBA" id="ARBA00022592"/>
    </source>
</evidence>